<dbReference type="RefSeq" id="WP_088049551.1">
    <property type="nucleotide sequence ID" value="NZ_BMJD01000020.1"/>
</dbReference>
<dbReference type="Pfam" id="PF07690">
    <property type="entry name" value="MFS_1"/>
    <property type="match status" value="1"/>
</dbReference>
<evidence type="ECO:0000259" key="8">
    <source>
        <dbReference type="PROSITE" id="PS50850"/>
    </source>
</evidence>
<feature type="transmembrane region" description="Helical" evidence="7">
    <location>
        <begin position="274"/>
        <end position="292"/>
    </location>
</feature>
<evidence type="ECO:0000256" key="1">
    <source>
        <dbReference type="ARBA" id="ARBA00004651"/>
    </source>
</evidence>
<reference evidence="9" key="2">
    <citation type="submission" date="2020-09" db="EMBL/GenBank/DDBJ databases">
        <authorList>
            <person name="Sun Q."/>
            <person name="Zhou Y."/>
        </authorList>
    </citation>
    <scope>NUCLEOTIDE SEQUENCE</scope>
    <source>
        <strain evidence="9">CGMCC 1.15454</strain>
    </source>
</reference>
<dbReference type="SUPFAM" id="SSF103473">
    <property type="entry name" value="MFS general substrate transporter"/>
    <property type="match status" value="1"/>
</dbReference>
<gene>
    <name evidence="9" type="ORF">GCM10011409_25590</name>
</gene>
<keyword evidence="4 7" id="KW-0812">Transmembrane</keyword>
<feature type="transmembrane region" description="Helical" evidence="7">
    <location>
        <begin position="165"/>
        <end position="188"/>
    </location>
</feature>
<dbReference type="GO" id="GO:0005886">
    <property type="term" value="C:plasma membrane"/>
    <property type="evidence" value="ECO:0007669"/>
    <property type="project" value="UniProtKB-SubCell"/>
</dbReference>
<organism evidence="9 10">
    <name type="scientific">Lentibacillus populi</name>
    <dbReference type="NCBI Taxonomy" id="1827502"/>
    <lineage>
        <taxon>Bacteria</taxon>
        <taxon>Bacillati</taxon>
        <taxon>Bacillota</taxon>
        <taxon>Bacilli</taxon>
        <taxon>Bacillales</taxon>
        <taxon>Bacillaceae</taxon>
        <taxon>Lentibacillus</taxon>
    </lineage>
</organism>
<feature type="transmembrane region" description="Helical" evidence="7">
    <location>
        <begin position="241"/>
        <end position="262"/>
    </location>
</feature>
<keyword evidence="3" id="KW-1003">Cell membrane</keyword>
<reference evidence="9" key="1">
    <citation type="journal article" date="2014" name="Int. J. Syst. Evol. Microbiol.">
        <title>Complete genome sequence of Corynebacterium casei LMG S-19264T (=DSM 44701T), isolated from a smear-ripened cheese.</title>
        <authorList>
            <consortium name="US DOE Joint Genome Institute (JGI-PGF)"/>
            <person name="Walter F."/>
            <person name="Albersmeier A."/>
            <person name="Kalinowski J."/>
            <person name="Ruckert C."/>
        </authorList>
    </citation>
    <scope>NUCLEOTIDE SEQUENCE</scope>
    <source>
        <strain evidence="9">CGMCC 1.15454</strain>
    </source>
</reference>
<evidence type="ECO:0000256" key="5">
    <source>
        <dbReference type="ARBA" id="ARBA00022989"/>
    </source>
</evidence>
<feature type="domain" description="Major facilitator superfamily (MFS) profile" evidence="8">
    <location>
        <begin position="11"/>
        <end position="386"/>
    </location>
</feature>
<feature type="transmembrane region" description="Helical" evidence="7">
    <location>
        <begin position="329"/>
        <end position="354"/>
    </location>
</feature>
<dbReference type="AlphaFoldDB" id="A0A9W5TZE5"/>
<keyword evidence="10" id="KW-1185">Reference proteome</keyword>
<dbReference type="GO" id="GO:0022857">
    <property type="term" value="F:transmembrane transporter activity"/>
    <property type="evidence" value="ECO:0007669"/>
    <property type="project" value="InterPro"/>
</dbReference>
<evidence type="ECO:0000256" key="2">
    <source>
        <dbReference type="ARBA" id="ARBA00022448"/>
    </source>
</evidence>
<accession>A0A9W5TZE5</accession>
<evidence type="ECO:0000256" key="6">
    <source>
        <dbReference type="ARBA" id="ARBA00023136"/>
    </source>
</evidence>
<evidence type="ECO:0000256" key="4">
    <source>
        <dbReference type="ARBA" id="ARBA00022692"/>
    </source>
</evidence>
<feature type="transmembrane region" description="Helical" evidence="7">
    <location>
        <begin position="102"/>
        <end position="124"/>
    </location>
</feature>
<dbReference type="Gene3D" id="1.20.1250.20">
    <property type="entry name" value="MFS general substrate transporter like domains"/>
    <property type="match status" value="1"/>
</dbReference>
<dbReference type="Proteomes" id="UP000621492">
    <property type="component" value="Unassembled WGS sequence"/>
</dbReference>
<proteinExistence type="predicted"/>
<dbReference type="InterPro" id="IPR036259">
    <property type="entry name" value="MFS_trans_sf"/>
</dbReference>
<dbReference type="PANTHER" id="PTHR43124">
    <property type="entry name" value="PURINE EFFLUX PUMP PBUE"/>
    <property type="match status" value="1"/>
</dbReference>
<name>A0A9W5TZE5_9BACI</name>
<dbReference type="PANTHER" id="PTHR43124:SF3">
    <property type="entry name" value="CHLORAMPHENICOL EFFLUX PUMP RV0191"/>
    <property type="match status" value="1"/>
</dbReference>
<evidence type="ECO:0000256" key="7">
    <source>
        <dbReference type="SAM" id="Phobius"/>
    </source>
</evidence>
<dbReference type="CDD" id="cd17324">
    <property type="entry name" value="MFS_NepI_like"/>
    <property type="match status" value="1"/>
</dbReference>
<dbReference type="InterPro" id="IPR011701">
    <property type="entry name" value="MFS"/>
</dbReference>
<keyword evidence="2" id="KW-0813">Transport</keyword>
<evidence type="ECO:0000313" key="10">
    <source>
        <dbReference type="Proteomes" id="UP000621492"/>
    </source>
</evidence>
<sequence>MTRLQASRKTVLAVFMISTFAIGMTEYVVTGLLTQFAADLNVAVSTTGLLLSVYAISVAIFGPILSMITIKISAKPLLVGFMSLFIISNIIAATAPNFEVLLLSRLFSAIMHAPFFGLSMSIAVNISKPEKRPSAIAAVQGGLTIAVMLGVPFGSYIGGMFLWRYVFWFIASLGIIALIGLILVTPNLKPEVIPKLREELRIFKNKNVLFVIAIIIFGFSGVFTAYTFIEPMLHEFSGFGVKGITIGFLCFGTGAVIGNFISGKISPALLTERLILVLIILASVLALFTFLIQIPALAFVMCFLFGAGTFGTTPILNSKIILAGTEAPTLSGTIAASVFNLANSVGATLGSFFLNTGVSFMMITLIAAGMITFGAILTIITHKVEDKTLFLPVNG</sequence>
<keyword evidence="6 7" id="KW-0472">Membrane</keyword>
<evidence type="ECO:0000313" key="9">
    <source>
        <dbReference type="EMBL" id="GGB46943.1"/>
    </source>
</evidence>
<evidence type="ECO:0000256" key="3">
    <source>
        <dbReference type="ARBA" id="ARBA00022475"/>
    </source>
</evidence>
<feature type="transmembrane region" description="Helical" evidence="7">
    <location>
        <begin position="77"/>
        <end position="96"/>
    </location>
</feature>
<dbReference type="PROSITE" id="PS50850">
    <property type="entry name" value="MFS"/>
    <property type="match status" value="1"/>
</dbReference>
<feature type="transmembrane region" description="Helical" evidence="7">
    <location>
        <begin position="298"/>
        <end position="317"/>
    </location>
</feature>
<comment type="subcellular location">
    <subcellularLocation>
        <location evidence="1">Cell membrane</location>
        <topology evidence="1">Multi-pass membrane protein</topology>
    </subcellularLocation>
</comment>
<feature type="transmembrane region" description="Helical" evidence="7">
    <location>
        <begin position="360"/>
        <end position="380"/>
    </location>
</feature>
<feature type="transmembrane region" description="Helical" evidence="7">
    <location>
        <begin position="208"/>
        <end position="229"/>
    </location>
</feature>
<dbReference type="EMBL" id="BMJD01000020">
    <property type="protein sequence ID" value="GGB46943.1"/>
    <property type="molecule type" value="Genomic_DNA"/>
</dbReference>
<dbReference type="InterPro" id="IPR050189">
    <property type="entry name" value="MFS_Efflux_Transporters"/>
</dbReference>
<feature type="transmembrane region" description="Helical" evidence="7">
    <location>
        <begin position="42"/>
        <end position="65"/>
    </location>
</feature>
<dbReference type="InterPro" id="IPR020846">
    <property type="entry name" value="MFS_dom"/>
</dbReference>
<protein>
    <submittedName>
        <fullName evidence="9">MFS transporter</fullName>
    </submittedName>
</protein>
<keyword evidence="5 7" id="KW-1133">Transmembrane helix</keyword>
<feature type="transmembrane region" description="Helical" evidence="7">
    <location>
        <begin position="136"/>
        <end position="159"/>
    </location>
</feature>
<feature type="transmembrane region" description="Helical" evidence="7">
    <location>
        <begin position="12"/>
        <end position="36"/>
    </location>
</feature>
<comment type="caution">
    <text evidence="9">The sequence shown here is derived from an EMBL/GenBank/DDBJ whole genome shotgun (WGS) entry which is preliminary data.</text>
</comment>